<feature type="non-terminal residue" evidence="1">
    <location>
        <position position="1"/>
    </location>
</feature>
<dbReference type="Proteomes" id="UP000696485">
    <property type="component" value="Unassembled WGS sequence"/>
</dbReference>
<reference evidence="1" key="1">
    <citation type="journal article" date="2020" name="Fungal Divers.">
        <title>Resolving the Mortierellaceae phylogeny through synthesis of multi-gene phylogenetics and phylogenomics.</title>
        <authorList>
            <person name="Vandepol N."/>
            <person name="Liber J."/>
            <person name="Desiro A."/>
            <person name="Na H."/>
            <person name="Kennedy M."/>
            <person name="Barry K."/>
            <person name="Grigoriev I.V."/>
            <person name="Miller A.N."/>
            <person name="O'Donnell K."/>
            <person name="Stajich J.E."/>
            <person name="Bonito G."/>
        </authorList>
    </citation>
    <scope>NUCLEOTIDE SEQUENCE</scope>
    <source>
        <strain evidence="1">NVP1</strain>
    </source>
</reference>
<dbReference type="EMBL" id="JAAAUY010002245">
    <property type="protein sequence ID" value="KAF9313839.1"/>
    <property type="molecule type" value="Genomic_DNA"/>
</dbReference>
<gene>
    <name evidence="1" type="ORF">BG006_004062</name>
</gene>
<organism evidence="1 2">
    <name type="scientific">Podila minutissima</name>
    <dbReference type="NCBI Taxonomy" id="64525"/>
    <lineage>
        <taxon>Eukaryota</taxon>
        <taxon>Fungi</taxon>
        <taxon>Fungi incertae sedis</taxon>
        <taxon>Mucoromycota</taxon>
        <taxon>Mortierellomycotina</taxon>
        <taxon>Mortierellomycetes</taxon>
        <taxon>Mortierellales</taxon>
        <taxon>Mortierellaceae</taxon>
        <taxon>Podila</taxon>
    </lineage>
</organism>
<evidence type="ECO:0000313" key="1">
    <source>
        <dbReference type="EMBL" id="KAF9313839.1"/>
    </source>
</evidence>
<comment type="caution">
    <text evidence="1">The sequence shown here is derived from an EMBL/GenBank/DDBJ whole genome shotgun (WGS) entry which is preliminary data.</text>
</comment>
<dbReference type="AlphaFoldDB" id="A0A9P5SBY1"/>
<accession>A0A9P5SBY1</accession>
<name>A0A9P5SBY1_9FUNG</name>
<sequence length="317" mass="35999">VLISDLRVFEELGHVTSVKRIVENKDAKVISLGLDDGSNIDIWVYKNNLVVSGDKDSIGYARNKVCVDNKDLSVVHPEFGDGPSSCLLKDKDTIEFVCKSEKSGSIEHRIRVKQTWDAKDRYCVKFSNSKRVGMVSSKKAIGVLINALASGSHQIFKDRYNINICNNGRDVVHNYGTSKDEDKPTRSEYKFIEDLMTAHPGIVDFFKFCDNAKANNFDGLFVCSSVSGLWRSEHNAHVEEMLQSRIKKYVVGLTEQEMKFINTHSNIQQLRKMFVKKIYEDEFGDRTDENRDVFALLNGIFDLKLGTLRGTNPQDLR</sequence>
<evidence type="ECO:0000313" key="2">
    <source>
        <dbReference type="Proteomes" id="UP000696485"/>
    </source>
</evidence>
<proteinExistence type="predicted"/>
<protein>
    <submittedName>
        <fullName evidence="1">Uncharacterized protein</fullName>
    </submittedName>
</protein>
<keyword evidence="2" id="KW-1185">Reference proteome</keyword>